<dbReference type="Pfam" id="PF00412">
    <property type="entry name" value="LIM"/>
    <property type="match status" value="1"/>
</dbReference>
<dbReference type="PROSITE" id="PS51303">
    <property type="entry name" value="PET"/>
    <property type="match status" value="1"/>
</dbReference>
<dbReference type="CDD" id="cd09414">
    <property type="entry name" value="LIM1_LIMPETin"/>
    <property type="match status" value="1"/>
</dbReference>
<dbReference type="GO" id="GO:0008270">
    <property type="term" value="F:zinc ion binding"/>
    <property type="evidence" value="ECO:0007669"/>
    <property type="project" value="InterPro"/>
</dbReference>
<evidence type="ECO:0000256" key="1">
    <source>
        <dbReference type="ARBA" id="ARBA00008268"/>
    </source>
</evidence>
<dbReference type="EMBL" id="LR899010">
    <property type="protein sequence ID" value="CAD7081670.1"/>
    <property type="molecule type" value="Genomic_DNA"/>
</dbReference>
<feature type="domain" description="LIM zinc-binding" evidence="7">
    <location>
        <begin position="186"/>
        <end position="251"/>
    </location>
</feature>
<keyword evidence="3" id="KW-0677">Repeat</keyword>
<dbReference type="Pfam" id="PF06297">
    <property type="entry name" value="PET"/>
    <property type="match status" value="1"/>
</dbReference>
<evidence type="ECO:0000313" key="10">
    <source>
        <dbReference type="Proteomes" id="UP000594454"/>
    </source>
</evidence>
<dbReference type="PROSITE" id="PS00478">
    <property type="entry name" value="LIM_DOMAIN_1"/>
    <property type="match status" value="1"/>
</dbReference>
<organism evidence="9 10">
    <name type="scientific">Hermetia illucens</name>
    <name type="common">Black soldier fly</name>
    <dbReference type="NCBI Taxonomy" id="343691"/>
    <lineage>
        <taxon>Eukaryota</taxon>
        <taxon>Metazoa</taxon>
        <taxon>Ecdysozoa</taxon>
        <taxon>Arthropoda</taxon>
        <taxon>Hexapoda</taxon>
        <taxon>Insecta</taxon>
        <taxon>Pterygota</taxon>
        <taxon>Neoptera</taxon>
        <taxon>Endopterygota</taxon>
        <taxon>Diptera</taxon>
        <taxon>Brachycera</taxon>
        <taxon>Stratiomyomorpha</taxon>
        <taxon>Stratiomyidae</taxon>
        <taxon>Hermetiinae</taxon>
        <taxon>Hermetia</taxon>
    </lineage>
</organism>
<reference evidence="9 10" key="1">
    <citation type="submission" date="2020-11" db="EMBL/GenBank/DDBJ databases">
        <authorList>
            <person name="Wallbank WR R."/>
            <person name="Pardo Diaz C."/>
            <person name="Kozak K."/>
            <person name="Martin S."/>
            <person name="Jiggins C."/>
            <person name="Moest M."/>
            <person name="Warren A I."/>
            <person name="Generalovic N T."/>
            <person name="Byers J.R.P. K."/>
            <person name="Montejo-Kovacevich G."/>
            <person name="Yen C E."/>
        </authorList>
    </citation>
    <scope>NUCLEOTIDE SEQUENCE [LARGE SCALE GENOMIC DNA]</scope>
</reference>
<gene>
    <name evidence="9" type="ORF">HERILL_LOCUS4766</name>
</gene>
<dbReference type="OrthoDB" id="274660at2759"/>
<comment type="similarity">
    <text evidence="1">Belongs to the prickle / espinas / testin family.</text>
</comment>
<dbReference type="InterPro" id="IPR001781">
    <property type="entry name" value="Znf_LIM"/>
</dbReference>
<accession>A0A7R8UJ84</accession>
<dbReference type="PANTHER" id="PTHR24211:SF37">
    <property type="entry name" value="PROTEIN ESPINAS-LIKE PROTEIN"/>
    <property type="match status" value="1"/>
</dbReference>
<feature type="domain" description="PET" evidence="8">
    <location>
        <begin position="78"/>
        <end position="186"/>
    </location>
</feature>
<name>A0A7R8UJ84_HERIL</name>
<evidence type="ECO:0000259" key="8">
    <source>
        <dbReference type="PROSITE" id="PS51303"/>
    </source>
</evidence>
<keyword evidence="2 6" id="KW-0479">Metal-binding</keyword>
<dbReference type="SUPFAM" id="SSF57716">
    <property type="entry name" value="Glucocorticoid receptor-like (DNA-binding domain)"/>
    <property type="match status" value="1"/>
</dbReference>
<dbReference type="PANTHER" id="PTHR24211">
    <property type="entry name" value="LIM DOMAIN-CONTAINING PROTEIN"/>
    <property type="match status" value="1"/>
</dbReference>
<dbReference type="Proteomes" id="UP000594454">
    <property type="component" value="Chromosome 2"/>
</dbReference>
<evidence type="ECO:0000259" key="7">
    <source>
        <dbReference type="PROSITE" id="PS50023"/>
    </source>
</evidence>
<protein>
    <submittedName>
        <fullName evidence="9">Uncharacterized protein</fullName>
    </submittedName>
</protein>
<keyword evidence="5 6" id="KW-0440">LIM domain</keyword>
<keyword evidence="10" id="KW-1185">Reference proteome</keyword>
<evidence type="ECO:0000256" key="6">
    <source>
        <dbReference type="PROSITE-ProRule" id="PRU00125"/>
    </source>
</evidence>
<dbReference type="InterPro" id="IPR010442">
    <property type="entry name" value="PET_domain"/>
</dbReference>
<dbReference type="PROSITE" id="PS50023">
    <property type="entry name" value="LIM_DOMAIN_2"/>
    <property type="match status" value="1"/>
</dbReference>
<proteinExistence type="inferred from homology"/>
<evidence type="ECO:0000256" key="5">
    <source>
        <dbReference type="ARBA" id="ARBA00023038"/>
    </source>
</evidence>
<dbReference type="Gene3D" id="2.10.110.10">
    <property type="entry name" value="Cysteine Rich Protein"/>
    <property type="match status" value="1"/>
</dbReference>
<evidence type="ECO:0000313" key="9">
    <source>
        <dbReference type="EMBL" id="CAD7081670.1"/>
    </source>
</evidence>
<dbReference type="SMART" id="SM00132">
    <property type="entry name" value="LIM"/>
    <property type="match status" value="1"/>
</dbReference>
<sequence>MIDLDRHSNCPLYEALSGHQVPWTGMRYACLKVLHAYCKVFHKEELYDIIVRKTCQSCKCPREAHAIYQEQATSVRERLGFKAEALTSGIDPRQLGYTWVPPGVMTSSKVQRYFDKIPQEKVPKVGTSGERYRERQITYQLPKQDLSLDYCKHVEPQHRASYEDFVAARNEIALDIGYIRDAAHSTKCATCDERVAQGDLAVIAPKFGDQLMWHPKCFTCATCDELLVDLTYCVHEDKLYCERHYAEMLKPRCNACDEVSAIFVLECGGQ</sequence>
<evidence type="ECO:0000256" key="3">
    <source>
        <dbReference type="ARBA" id="ARBA00022737"/>
    </source>
</evidence>
<dbReference type="CDD" id="cd09830">
    <property type="entry name" value="PET_LIMPETin_LIM-9"/>
    <property type="match status" value="1"/>
</dbReference>
<dbReference type="FunFam" id="2.10.110.10:FF:000035">
    <property type="entry name" value="prickle-like protein 2 isoform X1"/>
    <property type="match status" value="1"/>
</dbReference>
<evidence type="ECO:0000256" key="4">
    <source>
        <dbReference type="ARBA" id="ARBA00022833"/>
    </source>
</evidence>
<dbReference type="InParanoid" id="A0A7R8UJ84"/>
<evidence type="ECO:0000256" key="2">
    <source>
        <dbReference type="ARBA" id="ARBA00022723"/>
    </source>
</evidence>
<dbReference type="InterPro" id="IPR047120">
    <property type="entry name" value="Pk/Esn/Tes"/>
</dbReference>
<keyword evidence="4 6" id="KW-0862">Zinc</keyword>
<dbReference type="AlphaFoldDB" id="A0A7R8UJ84"/>